<keyword evidence="4" id="KW-1185">Reference proteome</keyword>
<dbReference type="RefSeq" id="WP_171192884.1">
    <property type="nucleotide sequence ID" value="NZ_CP061032.1"/>
</dbReference>
<name>A0A7H0JXH6_9CORY</name>
<evidence type="ECO:0000313" key="1">
    <source>
        <dbReference type="EMBL" id="MBC3177817.1"/>
    </source>
</evidence>
<dbReference type="EMBL" id="CP061032">
    <property type="protein sequence ID" value="QNP89742.1"/>
    <property type="molecule type" value="Genomic_DNA"/>
</dbReference>
<gene>
    <name evidence="1" type="ORF">H7348_00585</name>
    <name evidence="2" type="ORF">IAU68_08615</name>
</gene>
<evidence type="ECO:0000313" key="3">
    <source>
        <dbReference type="Proteomes" id="UP000516235"/>
    </source>
</evidence>
<dbReference type="AlphaFoldDB" id="A0A7H0JXH6"/>
<organism evidence="2 3">
    <name type="scientific">Corynebacterium lujinxingii</name>
    <dbReference type="NCBI Taxonomy" id="2763010"/>
    <lineage>
        <taxon>Bacteria</taxon>
        <taxon>Bacillati</taxon>
        <taxon>Actinomycetota</taxon>
        <taxon>Actinomycetes</taxon>
        <taxon>Mycobacteriales</taxon>
        <taxon>Corynebacteriaceae</taxon>
        <taxon>Corynebacterium</taxon>
    </lineage>
</organism>
<accession>A0A7H0JXH6</accession>
<dbReference type="KEGG" id="cluj:IAU68_08615"/>
<dbReference type="EMBL" id="JACMYE010000001">
    <property type="protein sequence ID" value="MBC3177817.1"/>
    <property type="molecule type" value="Genomic_DNA"/>
</dbReference>
<evidence type="ECO:0000313" key="2">
    <source>
        <dbReference type="EMBL" id="QNP89742.1"/>
    </source>
</evidence>
<protein>
    <submittedName>
        <fullName evidence="2">Uncharacterized protein</fullName>
    </submittedName>
</protein>
<dbReference type="Proteomes" id="UP000516235">
    <property type="component" value="Chromosome"/>
</dbReference>
<proteinExistence type="predicted"/>
<sequence>MNCFTATVERDSGWWVGQLDQDPGVIVQARRLDQIEDEFKDALGLFPELTDDAESAQIELAIGGEAEKAALSARDELEELRRREHDQLGKIAQHAKELSERGYNYRDIAYLLGISYGRVGQILKQHSAA</sequence>
<evidence type="ECO:0000313" key="4">
    <source>
        <dbReference type="Proteomes" id="UP000642876"/>
    </source>
</evidence>
<dbReference type="Proteomes" id="UP000642876">
    <property type="component" value="Unassembled WGS sequence"/>
</dbReference>
<reference evidence="3 4" key="1">
    <citation type="submission" date="2020-08" db="EMBL/GenBank/DDBJ databases">
        <title>novel species in genus Corynebacterium.</title>
        <authorList>
            <person name="Zhang G."/>
        </authorList>
    </citation>
    <scope>NUCLEOTIDE SEQUENCE [LARGE SCALE GENOMIC DNA]</scope>
    <source>
        <strain evidence="2">Zg-917</strain>
        <strain evidence="3 4">zg-917</strain>
    </source>
</reference>